<evidence type="ECO:0000313" key="1">
    <source>
        <dbReference type="EMBL" id="MBX22547.1"/>
    </source>
</evidence>
<sequence>MEMMLPLLFLQHQHMTKMSSVSIQMRDSVMDLRKYWNVIENSFPNFDLQVYLCYISDLNILEY</sequence>
<organism evidence="1">
    <name type="scientific">Rhizophora mucronata</name>
    <name type="common">Asiatic mangrove</name>
    <dbReference type="NCBI Taxonomy" id="61149"/>
    <lineage>
        <taxon>Eukaryota</taxon>
        <taxon>Viridiplantae</taxon>
        <taxon>Streptophyta</taxon>
        <taxon>Embryophyta</taxon>
        <taxon>Tracheophyta</taxon>
        <taxon>Spermatophyta</taxon>
        <taxon>Magnoliopsida</taxon>
        <taxon>eudicotyledons</taxon>
        <taxon>Gunneridae</taxon>
        <taxon>Pentapetalae</taxon>
        <taxon>rosids</taxon>
        <taxon>fabids</taxon>
        <taxon>Malpighiales</taxon>
        <taxon>Rhizophoraceae</taxon>
        <taxon>Rhizophora</taxon>
    </lineage>
</organism>
<proteinExistence type="predicted"/>
<dbReference type="EMBL" id="GGEC01042063">
    <property type="protein sequence ID" value="MBX22547.1"/>
    <property type="molecule type" value="Transcribed_RNA"/>
</dbReference>
<reference evidence="1" key="1">
    <citation type="submission" date="2018-02" db="EMBL/GenBank/DDBJ databases">
        <title>Rhizophora mucronata_Transcriptome.</title>
        <authorList>
            <person name="Meera S.P."/>
            <person name="Sreeshan A."/>
            <person name="Augustine A."/>
        </authorList>
    </citation>
    <scope>NUCLEOTIDE SEQUENCE</scope>
    <source>
        <tissue evidence="1">Leaf</tissue>
    </source>
</reference>
<name>A0A2P2LX60_RHIMU</name>
<accession>A0A2P2LX60</accession>
<protein>
    <submittedName>
        <fullName evidence="1">E3 ubiquitin-protein ligase RGLG2-like isoform X1</fullName>
    </submittedName>
</protein>
<dbReference type="AlphaFoldDB" id="A0A2P2LX60"/>